<feature type="coiled-coil region" evidence="1">
    <location>
        <begin position="536"/>
        <end position="599"/>
    </location>
</feature>
<feature type="region of interest" description="Disordered" evidence="2">
    <location>
        <begin position="437"/>
        <end position="456"/>
    </location>
</feature>
<dbReference type="Proteomes" id="UP000717696">
    <property type="component" value="Unassembled WGS sequence"/>
</dbReference>
<feature type="compositionally biased region" description="Polar residues" evidence="2">
    <location>
        <begin position="480"/>
        <end position="489"/>
    </location>
</feature>
<keyword evidence="1" id="KW-0175">Coiled coil</keyword>
<keyword evidence="4" id="KW-0732">Signal</keyword>
<keyword evidence="6" id="KW-1185">Reference proteome</keyword>
<keyword evidence="3" id="KW-1133">Transmembrane helix</keyword>
<reference evidence="5" key="1">
    <citation type="journal article" date="2021" name="Nat. Commun.">
        <title>Genetic determinants of endophytism in the Arabidopsis root mycobiome.</title>
        <authorList>
            <person name="Mesny F."/>
            <person name="Miyauchi S."/>
            <person name="Thiergart T."/>
            <person name="Pickel B."/>
            <person name="Atanasova L."/>
            <person name="Karlsson M."/>
            <person name="Huettel B."/>
            <person name="Barry K.W."/>
            <person name="Haridas S."/>
            <person name="Chen C."/>
            <person name="Bauer D."/>
            <person name="Andreopoulos W."/>
            <person name="Pangilinan J."/>
            <person name="LaButti K."/>
            <person name="Riley R."/>
            <person name="Lipzen A."/>
            <person name="Clum A."/>
            <person name="Drula E."/>
            <person name="Henrissat B."/>
            <person name="Kohler A."/>
            <person name="Grigoriev I.V."/>
            <person name="Martin F.M."/>
            <person name="Hacquard S."/>
        </authorList>
    </citation>
    <scope>NUCLEOTIDE SEQUENCE</scope>
    <source>
        <strain evidence="5">MPI-CAGE-AT-0021</strain>
    </source>
</reference>
<organism evidence="5 6">
    <name type="scientific">Dactylonectria estremocensis</name>
    <dbReference type="NCBI Taxonomy" id="1079267"/>
    <lineage>
        <taxon>Eukaryota</taxon>
        <taxon>Fungi</taxon>
        <taxon>Dikarya</taxon>
        <taxon>Ascomycota</taxon>
        <taxon>Pezizomycotina</taxon>
        <taxon>Sordariomycetes</taxon>
        <taxon>Hypocreomycetidae</taxon>
        <taxon>Hypocreales</taxon>
        <taxon>Nectriaceae</taxon>
        <taxon>Dactylonectria</taxon>
    </lineage>
</organism>
<evidence type="ECO:0000256" key="2">
    <source>
        <dbReference type="SAM" id="MobiDB-lite"/>
    </source>
</evidence>
<sequence>MLGHLFTQALAAQVLFRVTVASFPRPTSIVSEDAEPTHLAARQNSAEGTTITVAPDSVCGYLSPATQTDSIVACPSGFICSWGSPPYGFVFCDIANIATRCYPREEALDESLCDDVCRNNDANIRCTDDEALPYCVTYGFPDGIRGYYCGTAASLAKADFTSSGQTGRNFDTTVMSDEEQPTSTTGTTESTEATSTTSESSSTITQTETAPSKNDGGVPTGAIVGGVVGGLAVVSMLVLGILFLRRRSHNDHTAELPVDRNSMAMQHAGGPPPTPFSLATTDAASPATMAHSKHLSQASFPMQPEMHMPVELQTDSMAGQGHLPQWNPNVMHMPGPPHGVGGDGSHQQYQDLAILLLHHHSWLDTVSQSSFAEFVWLSQYGEQRLRYTDVQAVRAEIAIRVEDLPGYRVEERDDLAEDSVSRCKRVKIELPSSSFRALKAMRTPPPTPGQSVEANRCKASGVSLSPRLNTASQAKEPASQRPSSSNPTDLPSVALDYSNLLMNVAESSNSASAPSKIHETLRPVLADFNDLLDGLMKDASQAYEAANTKLNEKLAEYQELKVKKFTTSNDSVKRSKQAVRDAQGRYKALTDEADELDATANSLSWPKIHGKAPLLPQLRQAIEAYTHLRDARRWEARAEVRNIAGLEQNFFEVERLAKGSDDVLTKLKEEVSDTSKDSESKKAELEVLKNVKTMVLGVERTIPDLEKMAMP</sequence>
<feature type="compositionally biased region" description="Polar residues" evidence="2">
    <location>
        <begin position="463"/>
        <end position="473"/>
    </location>
</feature>
<feature type="chain" id="PRO_5040454418" evidence="4">
    <location>
        <begin position="22"/>
        <end position="711"/>
    </location>
</feature>
<evidence type="ECO:0000313" key="5">
    <source>
        <dbReference type="EMBL" id="KAH7123447.1"/>
    </source>
</evidence>
<feature type="region of interest" description="Disordered" evidence="2">
    <location>
        <begin position="263"/>
        <end position="296"/>
    </location>
</feature>
<proteinExistence type="predicted"/>
<evidence type="ECO:0000256" key="3">
    <source>
        <dbReference type="SAM" id="Phobius"/>
    </source>
</evidence>
<evidence type="ECO:0000256" key="4">
    <source>
        <dbReference type="SAM" id="SignalP"/>
    </source>
</evidence>
<name>A0A9P9DR01_9HYPO</name>
<dbReference type="EMBL" id="JAGMUU010000025">
    <property type="protein sequence ID" value="KAH7123447.1"/>
    <property type="molecule type" value="Genomic_DNA"/>
</dbReference>
<feature type="region of interest" description="Disordered" evidence="2">
    <location>
        <begin position="167"/>
        <end position="218"/>
    </location>
</feature>
<gene>
    <name evidence="5" type="ORF">B0J13DRAFT_680104</name>
</gene>
<protein>
    <submittedName>
        <fullName evidence="5">Uncharacterized protein</fullName>
    </submittedName>
</protein>
<accession>A0A9P9DR01</accession>
<feature type="compositionally biased region" description="Low complexity" evidence="2">
    <location>
        <begin position="182"/>
        <end position="209"/>
    </location>
</feature>
<evidence type="ECO:0000256" key="1">
    <source>
        <dbReference type="SAM" id="Coils"/>
    </source>
</evidence>
<comment type="caution">
    <text evidence="5">The sequence shown here is derived from an EMBL/GenBank/DDBJ whole genome shotgun (WGS) entry which is preliminary data.</text>
</comment>
<evidence type="ECO:0000313" key="6">
    <source>
        <dbReference type="Proteomes" id="UP000717696"/>
    </source>
</evidence>
<dbReference type="AlphaFoldDB" id="A0A9P9DR01"/>
<keyword evidence="3" id="KW-0472">Membrane</keyword>
<keyword evidence="3" id="KW-0812">Transmembrane</keyword>
<feature type="region of interest" description="Disordered" evidence="2">
    <location>
        <begin position="463"/>
        <end position="492"/>
    </location>
</feature>
<feature type="signal peptide" evidence="4">
    <location>
        <begin position="1"/>
        <end position="21"/>
    </location>
</feature>
<feature type="transmembrane region" description="Helical" evidence="3">
    <location>
        <begin position="222"/>
        <end position="244"/>
    </location>
</feature>
<dbReference type="OrthoDB" id="5094051at2759"/>